<feature type="domain" description="FAD-binding" evidence="4">
    <location>
        <begin position="4"/>
        <end position="254"/>
    </location>
</feature>
<dbReference type="Pfam" id="PF01494">
    <property type="entry name" value="FAD_binding_3"/>
    <property type="match status" value="1"/>
</dbReference>
<evidence type="ECO:0000256" key="1">
    <source>
        <dbReference type="ARBA" id="ARBA00001974"/>
    </source>
</evidence>
<keyword evidence="3" id="KW-0274">FAD</keyword>
<keyword evidence="2" id="KW-0285">Flavoprotein</keyword>
<keyword evidence="6" id="KW-1185">Reference proteome</keyword>
<evidence type="ECO:0000313" key="5">
    <source>
        <dbReference type="EMBL" id="NDK89337.1"/>
    </source>
</evidence>
<evidence type="ECO:0000256" key="3">
    <source>
        <dbReference type="ARBA" id="ARBA00022827"/>
    </source>
</evidence>
<dbReference type="InterPro" id="IPR050641">
    <property type="entry name" value="RIFMO-like"/>
</dbReference>
<organism evidence="5 6">
    <name type="scientific">Gordonia desulfuricans</name>
    <dbReference type="NCBI Taxonomy" id="89051"/>
    <lineage>
        <taxon>Bacteria</taxon>
        <taxon>Bacillati</taxon>
        <taxon>Actinomycetota</taxon>
        <taxon>Actinomycetes</taxon>
        <taxon>Mycobacteriales</taxon>
        <taxon>Gordoniaceae</taxon>
        <taxon>Gordonia</taxon>
    </lineage>
</organism>
<evidence type="ECO:0000256" key="2">
    <source>
        <dbReference type="ARBA" id="ARBA00022630"/>
    </source>
</evidence>
<dbReference type="Proteomes" id="UP000466307">
    <property type="component" value="Unassembled WGS sequence"/>
</dbReference>
<dbReference type="InterPro" id="IPR036188">
    <property type="entry name" value="FAD/NAD-bd_sf"/>
</dbReference>
<dbReference type="AlphaFoldDB" id="A0A7K3LP61"/>
<dbReference type="EMBL" id="JAADZU010000015">
    <property type="protein sequence ID" value="NDK89337.1"/>
    <property type="molecule type" value="Genomic_DNA"/>
</dbReference>
<dbReference type="SUPFAM" id="SSF51905">
    <property type="entry name" value="FAD/NAD(P)-binding domain"/>
    <property type="match status" value="1"/>
</dbReference>
<dbReference type="Gene3D" id="3.30.9.10">
    <property type="entry name" value="D-Amino Acid Oxidase, subunit A, domain 2"/>
    <property type="match status" value="1"/>
</dbReference>
<reference evidence="5 6" key="1">
    <citation type="submission" date="2020-01" db="EMBL/GenBank/DDBJ databases">
        <title>Investigation of new actinobacteria for the biodesulphurisation of diesel fuel.</title>
        <authorList>
            <person name="Athi Narayanan S.M."/>
        </authorList>
    </citation>
    <scope>NUCLEOTIDE SEQUENCE [LARGE SCALE GENOMIC DNA]</scope>
    <source>
        <strain evidence="5 6">213E</strain>
    </source>
</reference>
<protein>
    <submittedName>
        <fullName evidence="5">NAD(P)-binding protein</fullName>
    </submittedName>
</protein>
<dbReference type="RefSeq" id="WP_059039171.1">
    <property type="nucleotide sequence ID" value="NZ_JAADZU010000015.1"/>
</dbReference>
<dbReference type="GO" id="GO:0071949">
    <property type="term" value="F:FAD binding"/>
    <property type="evidence" value="ECO:0007669"/>
    <property type="project" value="InterPro"/>
</dbReference>
<comment type="caution">
    <text evidence="5">The sequence shown here is derived from an EMBL/GenBank/DDBJ whole genome shotgun (WGS) entry which is preliminary data.</text>
</comment>
<proteinExistence type="predicted"/>
<dbReference type="InterPro" id="IPR002938">
    <property type="entry name" value="FAD-bd"/>
</dbReference>
<evidence type="ECO:0000313" key="6">
    <source>
        <dbReference type="Proteomes" id="UP000466307"/>
    </source>
</evidence>
<evidence type="ECO:0000259" key="4">
    <source>
        <dbReference type="Pfam" id="PF01494"/>
    </source>
</evidence>
<accession>A0A7K3LP61</accession>
<sequence length="297" mass="32576">MTQAVIVVGAGPVGLGAALELARFGVPTVALEARDRPSGHPKTRNFNTRTMEIARGWGTLVYHRFRSVDTPPGWKSPIRFFDTVTGREFGSIDSRGFAGPGPSVSPALPVMSSQDLLESIQRDAARATGLVDLRFGHRVTHVERGMADADADAAVRVTTSGGETYELTGAAIVAADGVDSFVRSCVGAELEGPQSIHHFVNCYFHAPLEQHVADRTGVLLYVANPDAYGVLQPLDAAGRWLCQITVGADDWDRERWPAQRVVDWVRAARRCRRRRGGRTQCRDLADERHRRRPVAWV</sequence>
<gene>
    <name evidence="5" type="ORF">GYA93_07035</name>
</gene>
<dbReference type="PANTHER" id="PTHR43004">
    <property type="entry name" value="TRK SYSTEM POTASSIUM UPTAKE PROTEIN"/>
    <property type="match status" value="1"/>
</dbReference>
<dbReference type="PRINTS" id="PR00420">
    <property type="entry name" value="RNGMNOXGNASE"/>
</dbReference>
<dbReference type="PANTHER" id="PTHR43004:SF19">
    <property type="entry name" value="BINDING MONOOXYGENASE, PUTATIVE (JCVI)-RELATED"/>
    <property type="match status" value="1"/>
</dbReference>
<comment type="cofactor">
    <cofactor evidence="1">
        <name>FAD</name>
        <dbReference type="ChEBI" id="CHEBI:57692"/>
    </cofactor>
</comment>
<dbReference type="Gene3D" id="3.50.50.60">
    <property type="entry name" value="FAD/NAD(P)-binding domain"/>
    <property type="match status" value="1"/>
</dbReference>
<dbReference type="GO" id="GO:0016709">
    <property type="term" value="F:oxidoreductase activity, acting on paired donors, with incorporation or reduction of molecular oxygen, NAD(P)H as one donor, and incorporation of one atom of oxygen"/>
    <property type="evidence" value="ECO:0007669"/>
    <property type="project" value="UniProtKB-ARBA"/>
</dbReference>
<name>A0A7K3LP61_9ACTN</name>